<evidence type="ECO:0000256" key="2">
    <source>
        <dbReference type="ARBA" id="ARBA00022692"/>
    </source>
</evidence>
<dbReference type="PANTHER" id="PTHR43427">
    <property type="entry name" value="CHLORIDE CHANNEL PROTEIN CLC-E"/>
    <property type="match status" value="1"/>
</dbReference>
<feature type="transmembrane region" description="Helical" evidence="5">
    <location>
        <begin position="297"/>
        <end position="317"/>
    </location>
</feature>
<comment type="subcellular location">
    <subcellularLocation>
        <location evidence="1">Membrane</location>
        <topology evidence="1">Multi-pass membrane protein</topology>
    </subcellularLocation>
</comment>
<dbReference type="InterPro" id="IPR014743">
    <property type="entry name" value="Cl-channel_core"/>
</dbReference>
<gene>
    <name evidence="6" type="ORF">GND95_10225</name>
</gene>
<dbReference type="InterPro" id="IPR050368">
    <property type="entry name" value="ClC-type_chloride_channel"/>
</dbReference>
<dbReference type="Gene3D" id="1.10.3080.10">
    <property type="entry name" value="Clc chloride channel"/>
    <property type="match status" value="1"/>
</dbReference>
<keyword evidence="4 5" id="KW-0472">Membrane</keyword>
<feature type="transmembrane region" description="Helical" evidence="5">
    <location>
        <begin position="147"/>
        <end position="172"/>
    </location>
</feature>
<dbReference type="PRINTS" id="PR00762">
    <property type="entry name" value="CLCHANNEL"/>
</dbReference>
<evidence type="ECO:0000313" key="6">
    <source>
        <dbReference type="EMBL" id="KAE9633235.1"/>
    </source>
</evidence>
<dbReference type="InterPro" id="IPR001807">
    <property type="entry name" value="ClC"/>
</dbReference>
<evidence type="ECO:0000256" key="3">
    <source>
        <dbReference type="ARBA" id="ARBA00022989"/>
    </source>
</evidence>
<feature type="transmembrane region" description="Helical" evidence="5">
    <location>
        <begin position="12"/>
        <end position="34"/>
    </location>
</feature>
<comment type="caution">
    <text evidence="6">The sequence shown here is derived from an EMBL/GenBank/DDBJ whole genome shotgun (WGS) entry which is preliminary data.</text>
</comment>
<keyword evidence="3 5" id="KW-1133">Transmembrane helix</keyword>
<proteinExistence type="predicted"/>
<accession>A0A7C8HH04</accession>
<evidence type="ECO:0000256" key="4">
    <source>
        <dbReference type="ARBA" id="ARBA00023136"/>
    </source>
</evidence>
<dbReference type="Pfam" id="PF00654">
    <property type="entry name" value="Voltage_CLC"/>
    <property type="match status" value="1"/>
</dbReference>
<keyword evidence="2 5" id="KW-0812">Transmembrane</keyword>
<organism evidence="6 7">
    <name type="scientific">Defluviitalea raffinosedens</name>
    <dbReference type="NCBI Taxonomy" id="1450156"/>
    <lineage>
        <taxon>Bacteria</taxon>
        <taxon>Bacillati</taxon>
        <taxon>Bacillota</taxon>
        <taxon>Clostridia</taxon>
        <taxon>Lachnospirales</taxon>
        <taxon>Defluviitaleaceae</taxon>
        <taxon>Defluviitalea</taxon>
    </lineage>
</organism>
<dbReference type="RefSeq" id="WP_158741023.1">
    <property type="nucleotide sequence ID" value="NZ_WSLF01000009.1"/>
</dbReference>
<dbReference type="GO" id="GO:0016020">
    <property type="term" value="C:membrane"/>
    <property type="evidence" value="ECO:0007669"/>
    <property type="project" value="UniProtKB-SubCell"/>
</dbReference>
<dbReference type="EMBL" id="WSLF01000009">
    <property type="protein sequence ID" value="KAE9633235.1"/>
    <property type="molecule type" value="Genomic_DNA"/>
</dbReference>
<keyword evidence="7" id="KW-1185">Reference proteome</keyword>
<protein>
    <submittedName>
        <fullName evidence="6">Voltage-gated chloride channel protein</fullName>
    </submittedName>
</protein>
<feature type="transmembrane region" description="Helical" evidence="5">
    <location>
        <begin position="54"/>
        <end position="74"/>
    </location>
</feature>
<dbReference type="PANTHER" id="PTHR43427:SF12">
    <property type="entry name" value="CHLORIDE TRANSPORTER"/>
    <property type="match status" value="1"/>
</dbReference>
<dbReference type="OrthoDB" id="9767361at2"/>
<feature type="transmembrane region" description="Helical" evidence="5">
    <location>
        <begin position="184"/>
        <end position="204"/>
    </location>
</feature>
<dbReference type="SUPFAM" id="SSF81340">
    <property type="entry name" value="Clc chloride channel"/>
    <property type="match status" value="1"/>
</dbReference>
<evidence type="ECO:0000256" key="1">
    <source>
        <dbReference type="ARBA" id="ARBA00004141"/>
    </source>
</evidence>
<feature type="transmembrane region" description="Helical" evidence="5">
    <location>
        <begin position="225"/>
        <end position="245"/>
    </location>
</feature>
<sequence>MIKIRDYKKILCIYKDVFLLDLTAIGIGIIVGIIDTLFGKVLLEITNIRNSYVFQLIPFLPLTGIVTLFTYFGIGKNSIKGMSLIFSAGLNDEETIPKRLVPLVIVSTWLPHLFGGSAGREGVAVQIGGTVGYSIGRELNIRNSSKILLITGMAAGFAGLFQTPIAAIFFAMEVLTAGVVEYSALFPCILGAFTASYMSHTLGLEKFDVNLNYSLEFNIYLFLKLVLLGIFFGLIGGFFANLLNWSKKFFAQRIGDPILRIFILGCILSVFLLILHKGRYAGLGTNLINASFSNEKIYEYDWLLKFLLTILTLSAGFQGGEVTPLFSIGASLGAVLSPVMGLPIEFTAALGYVAVFGGATNTILAPIFIGGEVFGYNYLPYFFIVSAVAYVFNGNKSIYSAQKILGDVKKVISLE</sequence>
<evidence type="ECO:0000313" key="7">
    <source>
        <dbReference type="Proteomes" id="UP000483018"/>
    </source>
</evidence>
<dbReference type="Proteomes" id="UP000483018">
    <property type="component" value="Unassembled WGS sequence"/>
</dbReference>
<evidence type="ECO:0000256" key="5">
    <source>
        <dbReference type="SAM" id="Phobius"/>
    </source>
</evidence>
<reference evidence="6 7" key="1">
    <citation type="submission" date="2019-12" db="EMBL/GenBank/DDBJ databases">
        <title>Defluviitalea raffinosedens, isolated from a biogas fermenter, genome sequencing and characterization.</title>
        <authorList>
            <person name="Rettenmaier R."/>
            <person name="Schneider M."/>
            <person name="Neuhaus K."/>
            <person name="Liebl W."/>
            <person name="Zverlov V."/>
        </authorList>
    </citation>
    <scope>NUCLEOTIDE SEQUENCE [LARGE SCALE GENOMIC DNA]</scope>
    <source>
        <strain evidence="6 7">249c-K6</strain>
    </source>
</reference>
<feature type="transmembrane region" description="Helical" evidence="5">
    <location>
        <begin position="257"/>
        <end position="276"/>
    </location>
</feature>
<dbReference type="GO" id="GO:0015108">
    <property type="term" value="F:chloride transmembrane transporter activity"/>
    <property type="evidence" value="ECO:0007669"/>
    <property type="project" value="InterPro"/>
</dbReference>
<name>A0A7C8HH04_9FIRM</name>
<dbReference type="AlphaFoldDB" id="A0A7C8HH04"/>